<dbReference type="EMBL" id="KB456266">
    <property type="protein sequence ID" value="EMF11484.1"/>
    <property type="molecule type" value="Genomic_DNA"/>
</dbReference>
<dbReference type="eggNOG" id="ENOG502T44I">
    <property type="taxonomic scope" value="Eukaryota"/>
</dbReference>
<dbReference type="RefSeq" id="XP_016759605.1">
    <property type="nucleotide sequence ID" value="XM_016902650.1"/>
</dbReference>
<feature type="compositionally biased region" description="Basic and acidic residues" evidence="1">
    <location>
        <begin position="22"/>
        <end position="31"/>
    </location>
</feature>
<dbReference type="HOGENOM" id="CLU_1171249_0_0_1"/>
<sequence>MLGLGFGGVPYRASIPICELKFPNEREKRDVGGSVMGGGGGGAGVENDKTSVSLNSSNNNNNNQEPDTPSTNSPQTPTDISEPFSYHRDLGGGKTRTRIAAVAATFDSAATMRDLNLKNSDNNKNNTDESEEDDHNDNDHNNNTNNNTKNNNNNDHHDNTSNNPSLFNPNQIPKPTFHDLEEPYGGTKHFMMAHGLKWYDSTDCAIREEILGQLRDMEWQNRVNDAREEFVRMGEGR</sequence>
<name>M3BVY1_SPHMS</name>
<dbReference type="OrthoDB" id="4232400at2759"/>
<feature type="compositionally biased region" description="Gly residues" evidence="1">
    <location>
        <begin position="34"/>
        <end position="44"/>
    </location>
</feature>
<organism evidence="2 3">
    <name type="scientific">Sphaerulina musiva (strain SO2202)</name>
    <name type="common">Poplar stem canker fungus</name>
    <name type="synonym">Septoria musiva</name>
    <dbReference type="NCBI Taxonomy" id="692275"/>
    <lineage>
        <taxon>Eukaryota</taxon>
        <taxon>Fungi</taxon>
        <taxon>Dikarya</taxon>
        <taxon>Ascomycota</taxon>
        <taxon>Pezizomycotina</taxon>
        <taxon>Dothideomycetes</taxon>
        <taxon>Dothideomycetidae</taxon>
        <taxon>Mycosphaerellales</taxon>
        <taxon>Mycosphaerellaceae</taxon>
        <taxon>Sphaerulina</taxon>
    </lineage>
</organism>
<feature type="compositionally biased region" description="Polar residues" evidence="1">
    <location>
        <begin position="164"/>
        <end position="173"/>
    </location>
</feature>
<dbReference type="GeneID" id="27899787"/>
<feature type="region of interest" description="Disordered" evidence="1">
    <location>
        <begin position="21"/>
        <end position="92"/>
    </location>
</feature>
<evidence type="ECO:0000313" key="2">
    <source>
        <dbReference type="EMBL" id="EMF11484.1"/>
    </source>
</evidence>
<keyword evidence="3" id="KW-1185">Reference proteome</keyword>
<dbReference type="Proteomes" id="UP000016931">
    <property type="component" value="Unassembled WGS sequence"/>
</dbReference>
<proteinExistence type="predicted"/>
<feature type="compositionally biased region" description="Polar residues" evidence="1">
    <location>
        <begin position="64"/>
        <end position="79"/>
    </location>
</feature>
<evidence type="ECO:0000256" key="1">
    <source>
        <dbReference type="SAM" id="MobiDB-lite"/>
    </source>
</evidence>
<dbReference type="AlphaFoldDB" id="M3BVY1"/>
<feature type="compositionally biased region" description="Low complexity" evidence="1">
    <location>
        <begin position="141"/>
        <end position="153"/>
    </location>
</feature>
<protein>
    <submittedName>
        <fullName evidence="2">Uncharacterized protein</fullName>
    </submittedName>
</protein>
<gene>
    <name evidence="2" type="ORF">SEPMUDRAFT_134626</name>
</gene>
<reference evidence="2 3" key="1">
    <citation type="journal article" date="2012" name="PLoS Pathog.">
        <title>Diverse lifestyles and strategies of plant pathogenesis encoded in the genomes of eighteen Dothideomycetes fungi.</title>
        <authorList>
            <person name="Ohm R.A."/>
            <person name="Feau N."/>
            <person name="Henrissat B."/>
            <person name="Schoch C.L."/>
            <person name="Horwitz B.A."/>
            <person name="Barry K.W."/>
            <person name="Condon B.J."/>
            <person name="Copeland A.C."/>
            <person name="Dhillon B."/>
            <person name="Glaser F."/>
            <person name="Hesse C.N."/>
            <person name="Kosti I."/>
            <person name="LaButti K."/>
            <person name="Lindquist E.A."/>
            <person name="Lucas S."/>
            <person name="Salamov A.A."/>
            <person name="Bradshaw R.E."/>
            <person name="Ciuffetti L."/>
            <person name="Hamelin R.C."/>
            <person name="Kema G.H.J."/>
            <person name="Lawrence C."/>
            <person name="Scott J.A."/>
            <person name="Spatafora J.W."/>
            <person name="Turgeon B.G."/>
            <person name="de Wit P.J.G.M."/>
            <person name="Zhong S."/>
            <person name="Goodwin S.B."/>
            <person name="Grigoriev I.V."/>
        </authorList>
    </citation>
    <scope>NUCLEOTIDE SEQUENCE [LARGE SCALE GENOMIC DNA]</scope>
    <source>
        <strain evidence="2 3">SO2202</strain>
    </source>
</reference>
<feature type="region of interest" description="Disordered" evidence="1">
    <location>
        <begin position="115"/>
        <end position="181"/>
    </location>
</feature>
<evidence type="ECO:0000313" key="3">
    <source>
        <dbReference type="Proteomes" id="UP000016931"/>
    </source>
</evidence>
<accession>M3BVY1</accession>